<feature type="compositionally biased region" description="Low complexity" evidence="7">
    <location>
        <begin position="104"/>
        <end position="140"/>
    </location>
</feature>
<evidence type="ECO:0000256" key="3">
    <source>
        <dbReference type="ARBA" id="ARBA00022832"/>
    </source>
</evidence>
<feature type="region of interest" description="Disordered" evidence="7">
    <location>
        <begin position="104"/>
        <end position="141"/>
    </location>
</feature>
<keyword evidence="9" id="KW-1185">Reference proteome</keyword>
<dbReference type="Gene3D" id="3.90.226.10">
    <property type="entry name" value="2-enoyl-CoA Hydratase, Chain A, domain 1"/>
    <property type="match status" value="1"/>
</dbReference>
<dbReference type="Gene3D" id="1.10.12.10">
    <property type="entry name" value="Lyase 2-enoyl-coa Hydratase, Chain A, domain 2"/>
    <property type="match status" value="1"/>
</dbReference>
<evidence type="ECO:0000256" key="6">
    <source>
        <dbReference type="RuleBase" id="RU003707"/>
    </source>
</evidence>
<evidence type="ECO:0000313" key="8">
    <source>
        <dbReference type="EMBL" id="KAG2433380.1"/>
    </source>
</evidence>
<keyword evidence="3" id="KW-0276">Fatty acid metabolism</keyword>
<dbReference type="InterPro" id="IPR045002">
    <property type="entry name" value="Ech1-like"/>
</dbReference>
<accession>A0A835T6H9</accession>
<dbReference type="SUPFAM" id="SSF52096">
    <property type="entry name" value="ClpP/crotonase"/>
    <property type="match status" value="1"/>
</dbReference>
<comment type="pathway">
    <text evidence="1">Lipid metabolism; fatty acid beta-oxidation.</text>
</comment>
<gene>
    <name evidence="8" type="ORF">HXX76_008441</name>
</gene>
<feature type="compositionally biased region" description="Gly residues" evidence="7">
    <location>
        <begin position="334"/>
        <end position="346"/>
    </location>
</feature>
<proteinExistence type="inferred from homology"/>
<feature type="compositionally biased region" description="Polar residues" evidence="7">
    <location>
        <begin position="355"/>
        <end position="364"/>
    </location>
</feature>
<dbReference type="PANTHER" id="PTHR43149">
    <property type="entry name" value="ENOYL-COA HYDRATASE"/>
    <property type="match status" value="1"/>
</dbReference>
<dbReference type="GO" id="GO:0006635">
    <property type="term" value="P:fatty acid beta-oxidation"/>
    <property type="evidence" value="ECO:0007669"/>
    <property type="project" value="UniProtKB-UniPathway"/>
</dbReference>
<dbReference type="Pfam" id="PF00378">
    <property type="entry name" value="ECH_1"/>
    <property type="match status" value="2"/>
</dbReference>
<feature type="region of interest" description="Disordered" evidence="7">
    <location>
        <begin position="333"/>
        <end position="364"/>
    </location>
</feature>
<dbReference type="PANTHER" id="PTHR43149:SF1">
    <property type="entry name" value="DELTA(3,5)-DELTA(2,4)-DIENOYL-COA ISOMERASE, MITOCHONDRIAL"/>
    <property type="match status" value="1"/>
</dbReference>
<keyword evidence="4" id="KW-0443">Lipid metabolism</keyword>
<evidence type="ECO:0000256" key="5">
    <source>
        <dbReference type="ARBA" id="ARBA00023235"/>
    </source>
</evidence>
<dbReference type="PROSITE" id="PS00166">
    <property type="entry name" value="ENOYL_COA_HYDRATASE"/>
    <property type="match status" value="1"/>
</dbReference>
<evidence type="ECO:0000256" key="1">
    <source>
        <dbReference type="ARBA" id="ARBA00005005"/>
    </source>
</evidence>
<reference evidence="8" key="1">
    <citation type="journal article" date="2020" name="bioRxiv">
        <title>Comparative genomics of Chlamydomonas.</title>
        <authorList>
            <person name="Craig R.J."/>
            <person name="Hasan A.R."/>
            <person name="Ness R.W."/>
            <person name="Keightley P.D."/>
        </authorList>
    </citation>
    <scope>NUCLEOTIDE SEQUENCE</scope>
    <source>
        <strain evidence="8">SAG 7.73</strain>
    </source>
</reference>
<dbReference type="AlphaFoldDB" id="A0A835T6H9"/>
<keyword evidence="5" id="KW-0413">Isomerase</keyword>
<dbReference type="UniPathway" id="UPA00659"/>
<evidence type="ECO:0000256" key="4">
    <source>
        <dbReference type="ARBA" id="ARBA00023098"/>
    </source>
</evidence>
<dbReference type="EMBL" id="JAEHOC010000019">
    <property type="protein sequence ID" value="KAG2433380.1"/>
    <property type="molecule type" value="Genomic_DNA"/>
</dbReference>
<protein>
    <submittedName>
        <fullName evidence="8">Uncharacterized protein</fullName>
    </submittedName>
</protein>
<organism evidence="8 9">
    <name type="scientific">Chlamydomonas incerta</name>
    <dbReference type="NCBI Taxonomy" id="51695"/>
    <lineage>
        <taxon>Eukaryota</taxon>
        <taxon>Viridiplantae</taxon>
        <taxon>Chlorophyta</taxon>
        <taxon>core chlorophytes</taxon>
        <taxon>Chlorophyceae</taxon>
        <taxon>CS clade</taxon>
        <taxon>Chlamydomonadales</taxon>
        <taxon>Chlamydomonadaceae</taxon>
        <taxon>Chlamydomonas</taxon>
    </lineage>
</organism>
<sequence>MALPDSQTPRLRSQLPGYTAIVAGHIAEAPGVAYLELARPAKHNCFHEALWQEFPRAVRELDQHEDTRVIVVAAQGANFCAGIDVGYLQRNFLALTGLPGAAAAAAAPGSSRPSDTASGSGSGPASGRQQPQPQQPACPGTQRAAMRRNILGLQDAYSELERAACPVLAAVHGRCIGGGVDLVTACDVRLCSADATFCVKEVDLAIPADLGTLQRLPHIVGHAAAMDLALTARTVGAAEAQRLGLVSSVAGAGAGTGAGAGEAGGGGGRAAVQAAALQLAAAIAAKPRLAVQGTKRVLLHSRDAPRVSDGLDYVATWNSAQLLSADLAAVFSGGSSGSSRGGGGSSRGAAAAAEQQGQQPRSKL</sequence>
<dbReference type="GO" id="GO:0051750">
    <property type="term" value="F:delta(3,5)-delta(2,4)-dienoyl-CoA isomerase activity"/>
    <property type="evidence" value="ECO:0007669"/>
    <property type="project" value="TreeGrafter"/>
</dbReference>
<name>A0A835T6H9_CHLIN</name>
<comment type="similarity">
    <text evidence="2 6">Belongs to the enoyl-CoA hydratase/isomerase family.</text>
</comment>
<evidence type="ECO:0000313" key="9">
    <source>
        <dbReference type="Proteomes" id="UP000650467"/>
    </source>
</evidence>
<dbReference type="InterPro" id="IPR014748">
    <property type="entry name" value="Enoyl-CoA_hydra_C"/>
</dbReference>
<dbReference type="Proteomes" id="UP000650467">
    <property type="component" value="Unassembled WGS sequence"/>
</dbReference>
<dbReference type="InterPro" id="IPR029045">
    <property type="entry name" value="ClpP/crotonase-like_dom_sf"/>
</dbReference>
<dbReference type="InterPro" id="IPR001753">
    <property type="entry name" value="Enoyl-CoA_hydra/iso"/>
</dbReference>
<evidence type="ECO:0000256" key="2">
    <source>
        <dbReference type="ARBA" id="ARBA00005254"/>
    </source>
</evidence>
<evidence type="ECO:0000256" key="7">
    <source>
        <dbReference type="SAM" id="MobiDB-lite"/>
    </source>
</evidence>
<dbReference type="OrthoDB" id="14970at2759"/>
<dbReference type="CDD" id="cd06558">
    <property type="entry name" value="crotonase-like"/>
    <property type="match status" value="1"/>
</dbReference>
<comment type="caution">
    <text evidence="8">The sequence shown here is derived from an EMBL/GenBank/DDBJ whole genome shotgun (WGS) entry which is preliminary data.</text>
</comment>
<dbReference type="InterPro" id="IPR018376">
    <property type="entry name" value="Enoyl-CoA_hyd/isom_CS"/>
</dbReference>